<reference evidence="2" key="1">
    <citation type="journal article" date="2022" name="Nat. Commun.">
        <title>Chromosome evolution and the genetic basis of agronomically important traits in greater yam.</title>
        <authorList>
            <person name="Bredeson J.V."/>
            <person name="Lyons J.B."/>
            <person name="Oniyinde I.O."/>
            <person name="Okereke N.R."/>
            <person name="Kolade O."/>
            <person name="Nnabue I."/>
            <person name="Nwadili C.O."/>
            <person name="Hribova E."/>
            <person name="Parker M."/>
            <person name="Nwogha J."/>
            <person name="Shu S."/>
            <person name="Carlson J."/>
            <person name="Kariba R."/>
            <person name="Muthemba S."/>
            <person name="Knop K."/>
            <person name="Barton G.J."/>
            <person name="Sherwood A.V."/>
            <person name="Lopez-Montes A."/>
            <person name="Asiedu R."/>
            <person name="Jamnadass R."/>
            <person name="Muchugi A."/>
            <person name="Goodstein D."/>
            <person name="Egesi C.N."/>
            <person name="Featherston J."/>
            <person name="Asfaw A."/>
            <person name="Simpson G.G."/>
            <person name="Dolezel J."/>
            <person name="Hendre P.S."/>
            <person name="Van Deynze A."/>
            <person name="Kumar P.L."/>
            <person name="Obidiegwu J.E."/>
            <person name="Bhattacharjee R."/>
            <person name="Rokhsar D.S."/>
        </authorList>
    </citation>
    <scope>NUCLEOTIDE SEQUENCE [LARGE SCALE GENOMIC DNA]</scope>
    <source>
        <strain evidence="2">cv. TDa95/00328</strain>
    </source>
</reference>
<protein>
    <submittedName>
        <fullName evidence="1">Uncharacterized protein</fullName>
    </submittedName>
</protein>
<comment type="caution">
    <text evidence="1">The sequence shown here is derived from an EMBL/GenBank/DDBJ whole genome shotgun (WGS) entry which is preliminary data.</text>
</comment>
<name>A0ACB7WM08_DIOAL</name>
<organism evidence="1 2">
    <name type="scientific">Dioscorea alata</name>
    <name type="common">Purple yam</name>
    <dbReference type="NCBI Taxonomy" id="55571"/>
    <lineage>
        <taxon>Eukaryota</taxon>
        <taxon>Viridiplantae</taxon>
        <taxon>Streptophyta</taxon>
        <taxon>Embryophyta</taxon>
        <taxon>Tracheophyta</taxon>
        <taxon>Spermatophyta</taxon>
        <taxon>Magnoliopsida</taxon>
        <taxon>Liliopsida</taxon>
        <taxon>Dioscoreales</taxon>
        <taxon>Dioscoreaceae</taxon>
        <taxon>Dioscorea</taxon>
    </lineage>
</organism>
<evidence type="ECO:0000313" key="2">
    <source>
        <dbReference type="Proteomes" id="UP000827976"/>
    </source>
</evidence>
<dbReference type="Proteomes" id="UP000827976">
    <property type="component" value="Chromosome 3"/>
</dbReference>
<gene>
    <name evidence="1" type="ORF">IHE45_03G069200</name>
</gene>
<evidence type="ECO:0000313" key="1">
    <source>
        <dbReference type="EMBL" id="KAH7689028.1"/>
    </source>
</evidence>
<proteinExistence type="predicted"/>
<sequence length="560" mass="61377">MVVHRGNPFQMDISKPDNEMINGGKQGLISSMEENSEDTTPFSYGFGENRLVTDENFVKVDHKESKCSFRADKFDTEWNPFLVDMLNLDNEAATTEGNIENGHHMVDGLEAICSIPAAENVYCIAHQNNPFLMDILKLRNENVIDGEHTLPLPIEKKIFDDEKPCNDFEPAQSSLGHVRHAKDDGFAKAPYSGVHHGNPFLDDVPELDDENVTGGHNGFALPMANDIFEEEMQLPAQCICDLGEESFKSNEINLKNNQTEDVHIEVPCSIASPEFDSDFDHDKMVSESEMGICKTGYFSDEKVNSPEKIVTEINGRTRSVSSELNHSQEDTDNIVMEGAATSGIPSSPDVRESPVNGDSISVFDKNAEEKLCSGRSEAKEILDSTLQDKQGSSISILVFDVTESKPNHGLGGTTADNSVESGATTFNFDSAGTNSNNAEENKEGKALQSCKSDVLNRGIDDTATDGATASNQNSVLHPSRGESSFSGLSSLPGPIIASGRIPFSGSISYRSDSSTTSARSFAFPILPTEWNSSPVKMAKADQRQLRKQRLWRILFFCCRF</sequence>
<keyword evidence="2" id="KW-1185">Reference proteome</keyword>
<dbReference type="EMBL" id="CM037013">
    <property type="protein sequence ID" value="KAH7689028.1"/>
    <property type="molecule type" value="Genomic_DNA"/>
</dbReference>
<accession>A0ACB7WM08</accession>